<evidence type="ECO:0000313" key="3">
    <source>
        <dbReference type="Proteomes" id="UP000676649"/>
    </source>
</evidence>
<dbReference type="KEGG" id="mpad:KEF85_02720"/>
<dbReference type="Proteomes" id="UP000676649">
    <property type="component" value="Chromosome"/>
</dbReference>
<dbReference type="EMBL" id="CP073754">
    <property type="protein sequence ID" value="QWF71417.1"/>
    <property type="molecule type" value="Genomic_DNA"/>
</dbReference>
<evidence type="ECO:0000313" key="2">
    <source>
        <dbReference type="EMBL" id="QWF71417.1"/>
    </source>
</evidence>
<accession>A0A975R9T8</accession>
<evidence type="ECO:0000256" key="1">
    <source>
        <dbReference type="SAM" id="SignalP"/>
    </source>
</evidence>
<reference evidence="2" key="1">
    <citation type="submission" date="2021-04" db="EMBL/GenBank/DDBJ databases">
        <title>Draft genome sequence data of methanotrophic Methylovulum sp. strain S1L and Methylomonas sp. strain S2AM isolated from boreal lake water columns.</title>
        <authorList>
            <person name="Rissanen A.J."/>
            <person name="Mangayil R."/>
            <person name="Svenning M.M."/>
            <person name="Khanongnuch R."/>
        </authorList>
    </citation>
    <scope>NUCLEOTIDE SEQUENCE</scope>
    <source>
        <strain evidence="2">S2AM</strain>
    </source>
</reference>
<feature type="chain" id="PRO_5037331113" evidence="1">
    <location>
        <begin position="20"/>
        <end position="133"/>
    </location>
</feature>
<keyword evidence="3" id="KW-1185">Reference proteome</keyword>
<feature type="signal peptide" evidence="1">
    <location>
        <begin position="1"/>
        <end position="19"/>
    </location>
</feature>
<organism evidence="2 3">
    <name type="scientific">Methylomonas paludis</name>
    <dbReference type="NCBI Taxonomy" id="1173101"/>
    <lineage>
        <taxon>Bacteria</taxon>
        <taxon>Pseudomonadati</taxon>
        <taxon>Pseudomonadota</taxon>
        <taxon>Gammaproteobacteria</taxon>
        <taxon>Methylococcales</taxon>
        <taxon>Methylococcaceae</taxon>
        <taxon>Methylomonas</taxon>
    </lineage>
</organism>
<keyword evidence="1" id="KW-0732">Signal</keyword>
<proteinExistence type="predicted"/>
<gene>
    <name evidence="2" type="ORF">KEF85_02720</name>
</gene>
<dbReference type="AlphaFoldDB" id="A0A975R9T8"/>
<name>A0A975R9T8_9GAMM</name>
<dbReference type="RefSeq" id="WP_215583202.1">
    <property type="nucleotide sequence ID" value="NZ_CP073754.1"/>
</dbReference>
<protein>
    <submittedName>
        <fullName evidence="2">Uncharacterized protein</fullName>
    </submittedName>
</protein>
<sequence>MKKSLFLAIAMLVSGTAMAATDHYILRDGNHVQHLKITKVGNDISVSADVDFEPNAAETGRHPCSAQVSGEAKSTGENELVMKKHIEGEARSCLLKVRVSPNGAKVEQSEECGYFAAGICRFSSDGKELVKIQ</sequence>